<dbReference type="Pfam" id="PF02660">
    <property type="entry name" value="G3P_acyltransf"/>
    <property type="match status" value="1"/>
</dbReference>
<evidence type="ECO:0000256" key="2">
    <source>
        <dbReference type="ARBA" id="ARBA00022516"/>
    </source>
</evidence>
<feature type="transmembrane region" description="Helical" evidence="10">
    <location>
        <begin position="81"/>
        <end position="101"/>
    </location>
</feature>
<dbReference type="PANTHER" id="PTHR30309:SF0">
    <property type="entry name" value="GLYCEROL-3-PHOSPHATE ACYLTRANSFERASE-RELATED"/>
    <property type="match status" value="1"/>
</dbReference>
<keyword evidence="11" id="KW-0012">Acyltransferase</keyword>
<dbReference type="RefSeq" id="WP_341877306.1">
    <property type="nucleotide sequence ID" value="NZ_CP121687.1"/>
</dbReference>
<sequence>MFRIICIVIGYLIGCFQTAYILGKTVKKIDIRQFGSGNAGTTNVIRVMGWKSGIITFIGDLLKGILAVVICKLIFPDQVAAGLYAGAAAVAGHNWPVFLKFKGGKGIATTIGILLAFDYRIGIICAVIMAVVIFITRFVSLGSILMAISIPILFSIFWKTNYELMILGVFLMGSALLRHRTNIERLLSGKESKLGQRSNKKVEEKQ</sequence>
<reference evidence="11 12" key="1">
    <citation type="submission" date="2023-03" db="EMBL/GenBank/DDBJ databases">
        <title>Novel Species.</title>
        <authorList>
            <person name="Ma S."/>
        </authorList>
    </citation>
    <scope>NUCLEOTIDE SEQUENCE [LARGE SCALE GENOMIC DNA]</scope>
    <source>
        <strain evidence="11 12">LIND6LT2</strain>
    </source>
</reference>
<keyword evidence="2 10" id="KW-0444">Lipid biosynthesis</keyword>
<comment type="caution">
    <text evidence="10">Lacks conserved residue(s) required for the propagation of feature annotation.</text>
</comment>
<evidence type="ECO:0000256" key="7">
    <source>
        <dbReference type="ARBA" id="ARBA00023136"/>
    </source>
</evidence>
<dbReference type="HAMAP" id="MF_01043">
    <property type="entry name" value="PlsY"/>
    <property type="match status" value="1"/>
</dbReference>
<dbReference type="SMART" id="SM01207">
    <property type="entry name" value="G3P_acyltransf"/>
    <property type="match status" value="1"/>
</dbReference>
<evidence type="ECO:0000256" key="6">
    <source>
        <dbReference type="ARBA" id="ARBA00023098"/>
    </source>
</evidence>
<proteinExistence type="inferred from homology"/>
<organism evidence="11 12">
    <name type="scientific">Defluviitalea saccharophila</name>
    <dbReference type="NCBI Taxonomy" id="879970"/>
    <lineage>
        <taxon>Bacteria</taxon>
        <taxon>Bacillati</taxon>
        <taxon>Bacillota</taxon>
        <taxon>Clostridia</taxon>
        <taxon>Lachnospirales</taxon>
        <taxon>Defluviitaleaceae</taxon>
        <taxon>Defluviitalea</taxon>
    </lineage>
</organism>
<dbReference type="NCBIfam" id="TIGR00023">
    <property type="entry name" value="glycerol-3-phosphate 1-O-acyltransferase PlsY"/>
    <property type="match status" value="1"/>
</dbReference>
<dbReference type="Proteomes" id="UP001486565">
    <property type="component" value="Chromosome"/>
</dbReference>
<keyword evidence="12" id="KW-1185">Reference proteome</keyword>
<evidence type="ECO:0000256" key="9">
    <source>
        <dbReference type="ARBA" id="ARBA00023264"/>
    </source>
</evidence>
<accession>A0ABZ2Y8N7</accession>
<gene>
    <name evidence="10 11" type="primary">plsY</name>
    <name evidence="11" type="ORF">QBE51_02090</name>
</gene>
<comment type="function">
    <text evidence="10">Catalyzes the transfer of an acyl group from acyl-phosphate (acyl-PO(4)) to glycerol-3-phosphate (G3P) to form lysophosphatidic acid (LPA). This enzyme utilizes acyl-phosphate as fatty acyl donor, but not acyl-CoA or acyl-ACP.</text>
</comment>
<keyword evidence="9 10" id="KW-1208">Phospholipid metabolism</keyword>
<evidence type="ECO:0000313" key="12">
    <source>
        <dbReference type="Proteomes" id="UP001486565"/>
    </source>
</evidence>
<feature type="transmembrane region" description="Helical" evidence="10">
    <location>
        <begin position="54"/>
        <end position="75"/>
    </location>
</feature>
<dbReference type="EMBL" id="CP121687">
    <property type="protein sequence ID" value="WZL70343.1"/>
    <property type="molecule type" value="Genomic_DNA"/>
</dbReference>
<keyword evidence="8 10" id="KW-0594">Phospholipid biosynthesis</keyword>
<comment type="subunit">
    <text evidence="10">Probably interacts with PlsX.</text>
</comment>
<comment type="pathway">
    <text evidence="10">Lipid metabolism; phospholipid metabolism.</text>
</comment>
<keyword evidence="7 10" id="KW-0472">Membrane</keyword>
<dbReference type="GO" id="GO:0004366">
    <property type="term" value="F:glycerol-3-phosphate O-acyltransferase activity"/>
    <property type="evidence" value="ECO:0007669"/>
    <property type="project" value="UniProtKB-EC"/>
</dbReference>
<keyword evidence="4 10" id="KW-0812">Transmembrane</keyword>
<comment type="catalytic activity">
    <reaction evidence="10">
        <text>an acyl phosphate + sn-glycerol 3-phosphate = a 1-acyl-sn-glycero-3-phosphate + phosphate</text>
        <dbReference type="Rhea" id="RHEA:34075"/>
        <dbReference type="ChEBI" id="CHEBI:43474"/>
        <dbReference type="ChEBI" id="CHEBI:57597"/>
        <dbReference type="ChEBI" id="CHEBI:57970"/>
        <dbReference type="ChEBI" id="CHEBI:59918"/>
        <dbReference type="EC" id="2.3.1.275"/>
    </reaction>
</comment>
<dbReference type="EC" id="2.3.1.275" evidence="10"/>
<keyword evidence="5 10" id="KW-1133">Transmembrane helix</keyword>
<comment type="subcellular location">
    <subcellularLocation>
        <location evidence="10">Cell membrane</location>
        <topology evidence="10">Multi-pass membrane protein</topology>
    </subcellularLocation>
</comment>
<comment type="similarity">
    <text evidence="10">Belongs to the PlsY family.</text>
</comment>
<evidence type="ECO:0000256" key="1">
    <source>
        <dbReference type="ARBA" id="ARBA00022475"/>
    </source>
</evidence>
<feature type="transmembrane region" description="Helical" evidence="10">
    <location>
        <begin position="121"/>
        <end position="154"/>
    </location>
</feature>
<keyword evidence="6 10" id="KW-0443">Lipid metabolism</keyword>
<evidence type="ECO:0000256" key="4">
    <source>
        <dbReference type="ARBA" id="ARBA00022692"/>
    </source>
</evidence>
<protein>
    <recommendedName>
        <fullName evidence="10">Glycerol-3-phosphate acyltransferase</fullName>
    </recommendedName>
    <alternativeName>
        <fullName evidence="10">Acyl-PO4 G3P acyltransferase</fullName>
    </alternativeName>
    <alternativeName>
        <fullName evidence="10">Acyl-phosphate--glycerol-3-phosphate acyltransferase</fullName>
    </alternativeName>
    <alternativeName>
        <fullName evidence="10">G3P acyltransferase</fullName>
        <shortName evidence="10">GPAT</shortName>
        <ecNumber evidence="10">2.3.1.275</ecNumber>
    </alternativeName>
    <alternativeName>
        <fullName evidence="10">Lysophosphatidic acid synthase</fullName>
        <shortName evidence="10">LPA synthase</shortName>
    </alternativeName>
</protein>
<evidence type="ECO:0000256" key="5">
    <source>
        <dbReference type="ARBA" id="ARBA00022989"/>
    </source>
</evidence>
<evidence type="ECO:0000313" key="11">
    <source>
        <dbReference type="EMBL" id="WZL70343.1"/>
    </source>
</evidence>
<evidence type="ECO:0000256" key="8">
    <source>
        <dbReference type="ARBA" id="ARBA00023209"/>
    </source>
</evidence>
<dbReference type="PANTHER" id="PTHR30309">
    <property type="entry name" value="INNER MEMBRANE PROTEIN YGIH"/>
    <property type="match status" value="1"/>
</dbReference>
<dbReference type="InterPro" id="IPR003811">
    <property type="entry name" value="G3P_acylTferase_PlsY"/>
</dbReference>
<evidence type="ECO:0000256" key="3">
    <source>
        <dbReference type="ARBA" id="ARBA00022679"/>
    </source>
</evidence>
<evidence type="ECO:0000256" key="10">
    <source>
        <dbReference type="HAMAP-Rule" id="MF_01043"/>
    </source>
</evidence>
<keyword evidence="3 10" id="KW-0808">Transferase</keyword>
<name>A0ABZ2Y8N7_9FIRM</name>
<keyword evidence="1 10" id="KW-1003">Cell membrane</keyword>